<dbReference type="GO" id="GO:0048468">
    <property type="term" value="P:cell development"/>
    <property type="evidence" value="ECO:0007669"/>
    <property type="project" value="UniProtKB-ARBA"/>
</dbReference>
<evidence type="ECO:0000256" key="1">
    <source>
        <dbReference type="ARBA" id="ARBA00022443"/>
    </source>
</evidence>
<name>A0A087TJQ3_STEMI</name>
<evidence type="ECO:0000256" key="4">
    <source>
        <dbReference type="ARBA" id="ARBA00022741"/>
    </source>
</evidence>
<comment type="similarity">
    <text evidence="13">Belongs to the protein kinase superfamily. Tyr protein kinase family.</text>
</comment>
<protein>
    <recommendedName>
        <fullName evidence="13">Tyrosine-protein kinase</fullName>
        <ecNumber evidence="13">2.7.10.2</ecNumber>
    </recommendedName>
</protein>
<dbReference type="InterPro" id="IPR008266">
    <property type="entry name" value="Tyr_kinase_AS"/>
</dbReference>
<evidence type="ECO:0000256" key="7">
    <source>
        <dbReference type="ARBA" id="ARBA00022999"/>
    </source>
</evidence>
<dbReference type="GO" id="GO:0007435">
    <property type="term" value="P:salivary gland morphogenesis"/>
    <property type="evidence" value="ECO:0007669"/>
    <property type="project" value="UniProtKB-ARBA"/>
</dbReference>
<dbReference type="InterPro" id="IPR000719">
    <property type="entry name" value="Prot_kinase_dom"/>
</dbReference>
<accession>A0A087TJQ3</accession>
<dbReference type="InterPro" id="IPR017441">
    <property type="entry name" value="Protein_kinase_ATP_BS"/>
</dbReference>
<feature type="domain" description="SH3" evidence="15">
    <location>
        <begin position="32"/>
        <end position="93"/>
    </location>
</feature>
<dbReference type="InterPro" id="IPR001452">
    <property type="entry name" value="SH3_domain"/>
</dbReference>
<dbReference type="FunFam" id="1.10.510.10:FF:000399">
    <property type="entry name" value="Tyrosine-protein kinase"/>
    <property type="match status" value="1"/>
</dbReference>
<evidence type="ECO:0000259" key="14">
    <source>
        <dbReference type="PROSITE" id="PS50001"/>
    </source>
</evidence>
<dbReference type="InterPro" id="IPR001245">
    <property type="entry name" value="Ser-Thr/Tyr_kinase_cat_dom"/>
</dbReference>
<keyword evidence="6 12" id="KW-0067">ATP-binding</keyword>
<evidence type="ECO:0000256" key="8">
    <source>
        <dbReference type="ARBA" id="ARBA00023137"/>
    </source>
</evidence>
<dbReference type="Pfam" id="PF00017">
    <property type="entry name" value="SH2"/>
    <property type="match status" value="1"/>
</dbReference>
<organism evidence="17 18">
    <name type="scientific">Stegodyphus mimosarum</name>
    <name type="common">African social velvet spider</name>
    <dbReference type="NCBI Taxonomy" id="407821"/>
    <lineage>
        <taxon>Eukaryota</taxon>
        <taxon>Metazoa</taxon>
        <taxon>Ecdysozoa</taxon>
        <taxon>Arthropoda</taxon>
        <taxon>Chelicerata</taxon>
        <taxon>Arachnida</taxon>
        <taxon>Araneae</taxon>
        <taxon>Araneomorphae</taxon>
        <taxon>Entelegynae</taxon>
        <taxon>Eresoidea</taxon>
        <taxon>Eresidae</taxon>
        <taxon>Stegodyphus</taxon>
    </lineage>
</organism>
<evidence type="ECO:0000313" key="17">
    <source>
        <dbReference type="EMBL" id="KFM65342.1"/>
    </source>
</evidence>
<evidence type="ECO:0000256" key="3">
    <source>
        <dbReference type="ARBA" id="ARBA00022679"/>
    </source>
</evidence>
<dbReference type="STRING" id="407821.A0A087TJQ3"/>
<dbReference type="InterPro" id="IPR036860">
    <property type="entry name" value="SH2_dom_sf"/>
</dbReference>
<evidence type="ECO:0000256" key="5">
    <source>
        <dbReference type="ARBA" id="ARBA00022777"/>
    </source>
</evidence>
<dbReference type="PROSITE" id="PS50001">
    <property type="entry name" value="SH2"/>
    <property type="match status" value="1"/>
</dbReference>
<keyword evidence="3 13" id="KW-0808">Transferase</keyword>
<dbReference type="Pfam" id="PF07714">
    <property type="entry name" value="PK_Tyr_Ser-Thr"/>
    <property type="match status" value="1"/>
</dbReference>
<dbReference type="GO" id="GO:0005524">
    <property type="term" value="F:ATP binding"/>
    <property type="evidence" value="ECO:0007669"/>
    <property type="project" value="UniProtKB-UniRule"/>
</dbReference>
<dbReference type="SMART" id="SM00219">
    <property type="entry name" value="TyrKc"/>
    <property type="match status" value="1"/>
</dbReference>
<evidence type="ECO:0000256" key="2">
    <source>
        <dbReference type="ARBA" id="ARBA00022553"/>
    </source>
</evidence>
<dbReference type="SUPFAM" id="SSF56112">
    <property type="entry name" value="Protein kinase-like (PK-like)"/>
    <property type="match status" value="1"/>
</dbReference>
<keyword evidence="5 13" id="KW-0418">Kinase</keyword>
<dbReference type="InterPro" id="IPR050198">
    <property type="entry name" value="Non-receptor_tyrosine_kinases"/>
</dbReference>
<dbReference type="PRINTS" id="PR00109">
    <property type="entry name" value="TYRKINASE"/>
</dbReference>
<gene>
    <name evidence="17" type="ORF">X975_13688</name>
</gene>
<keyword evidence="2" id="KW-0597">Phosphoprotein</keyword>
<dbReference type="InterPro" id="IPR020635">
    <property type="entry name" value="Tyr_kinase_cat_dom"/>
</dbReference>
<comment type="catalytic activity">
    <reaction evidence="9 13">
        <text>L-tyrosyl-[protein] + ATP = O-phospho-L-tyrosyl-[protein] + ADP + H(+)</text>
        <dbReference type="Rhea" id="RHEA:10596"/>
        <dbReference type="Rhea" id="RHEA-COMP:10136"/>
        <dbReference type="Rhea" id="RHEA-COMP:20101"/>
        <dbReference type="ChEBI" id="CHEBI:15378"/>
        <dbReference type="ChEBI" id="CHEBI:30616"/>
        <dbReference type="ChEBI" id="CHEBI:46858"/>
        <dbReference type="ChEBI" id="CHEBI:61978"/>
        <dbReference type="ChEBI" id="CHEBI:456216"/>
        <dbReference type="EC" id="2.7.10.2"/>
    </reaction>
</comment>
<dbReference type="PRINTS" id="PR00401">
    <property type="entry name" value="SH2DOMAIN"/>
</dbReference>
<dbReference type="PROSITE" id="PS50011">
    <property type="entry name" value="PROTEIN_KINASE_DOM"/>
    <property type="match status" value="1"/>
</dbReference>
<dbReference type="SMART" id="SM00252">
    <property type="entry name" value="SH2"/>
    <property type="match status" value="1"/>
</dbReference>
<dbReference type="PROSITE" id="PS00107">
    <property type="entry name" value="PROTEIN_KINASE_ATP"/>
    <property type="match status" value="1"/>
</dbReference>
<dbReference type="OrthoDB" id="4062651at2759"/>
<keyword evidence="4 12" id="KW-0547">Nucleotide-binding</keyword>
<dbReference type="EC" id="2.7.10.2" evidence="13"/>
<dbReference type="Gene3D" id="1.10.510.10">
    <property type="entry name" value="Transferase(Phosphotransferase) domain 1"/>
    <property type="match status" value="1"/>
</dbReference>
<dbReference type="InterPro" id="IPR036028">
    <property type="entry name" value="SH3-like_dom_sf"/>
</dbReference>
<dbReference type="GO" id="GO:0002009">
    <property type="term" value="P:morphogenesis of an epithelium"/>
    <property type="evidence" value="ECO:0007669"/>
    <property type="project" value="UniProtKB-ARBA"/>
</dbReference>
<evidence type="ECO:0000256" key="12">
    <source>
        <dbReference type="PROSITE-ProRule" id="PRU10141"/>
    </source>
</evidence>
<dbReference type="Pfam" id="PF00018">
    <property type="entry name" value="SH3_1"/>
    <property type="match status" value="1"/>
</dbReference>
<feature type="binding site" evidence="12">
    <location>
        <position position="249"/>
    </location>
    <ligand>
        <name>ATP</name>
        <dbReference type="ChEBI" id="CHEBI:30616"/>
    </ligand>
</feature>
<evidence type="ECO:0000259" key="15">
    <source>
        <dbReference type="PROSITE" id="PS50002"/>
    </source>
</evidence>
<feature type="non-terminal residue" evidence="17">
    <location>
        <position position="487"/>
    </location>
</feature>
<keyword evidence="7 10" id="KW-0727">SH2 domain</keyword>
<keyword evidence="8 13" id="KW-0829">Tyrosine-protein kinase</keyword>
<dbReference type="InterPro" id="IPR000980">
    <property type="entry name" value="SH2"/>
</dbReference>
<dbReference type="Gene3D" id="2.30.30.40">
    <property type="entry name" value="SH3 Domains"/>
    <property type="match status" value="1"/>
</dbReference>
<dbReference type="PROSITE" id="PS50002">
    <property type="entry name" value="SH3"/>
    <property type="match status" value="1"/>
</dbReference>
<dbReference type="FunFam" id="3.30.200.20:FF:000053">
    <property type="entry name" value="Tyrosine-protein kinase"/>
    <property type="match status" value="1"/>
</dbReference>
<dbReference type="EMBL" id="KK115524">
    <property type="protein sequence ID" value="KFM65342.1"/>
    <property type="molecule type" value="Genomic_DNA"/>
</dbReference>
<evidence type="ECO:0000313" key="18">
    <source>
        <dbReference type="Proteomes" id="UP000054359"/>
    </source>
</evidence>
<keyword evidence="1 11" id="KW-0728">SH3 domain</keyword>
<dbReference type="Proteomes" id="UP000054359">
    <property type="component" value="Unassembled WGS sequence"/>
</dbReference>
<dbReference type="SUPFAM" id="SSF55550">
    <property type="entry name" value="SH2 domain"/>
    <property type="match status" value="1"/>
</dbReference>
<dbReference type="SMART" id="SM00326">
    <property type="entry name" value="SH3"/>
    <property type="match status" value="1"/>
</dbReference>
<dbReference type="InterPro" id="IPR011009">
    <property type="entry name" value="Kinase-like_dom_sf"/>
</dbReference>
<dbReference type="GO" id="GO:0004715">
    <property type="term" value="F:non-membrane spanning protein tyrosine kinase activity"/>
    <property type="evidence" value="ECO:0007669"/>
    <property type="project" value="UniProtKB-EC"/>
</dbReference>
<dbReference type="PROSITE" id="PS00109">
    <property type="entry name" value="PROTEIN_KINASE_TYR"/>
    <property type="match status" value="1"/>
</dbReference>
<dbReference type="PANTHER" id="PTHR24418">
    <property type="entry name" value="TYROSINE-PROTEIN KINASE"/>
    <property type="match status" value="1"/>
</dbReference>
<proteinExistence type="inferred from homology"/>
<feature type="domain" description="Protein kinase" evidence="16">
    <location>
        <begin position="221"/>
        <end position="478"/>
    </location>
</feature>
<dbReference type="GO" id="GO:0030036">
    <property type="term" value="P:actin cytoskeleton organization"/>
    <property type="evidence" value="ECO:0007669"/>
    <property type="project" value="UniProtKB-ARBA"/>
</dbReference>
<dbReference type="AlphaFoldDB" id="A0A087TJQ3"/>
<evidence type="ECO:0000256" key="6">
    <source>
        <dbReference type="ARBA" id="ARBA00022840"/>
    </source>
</evidence>
<sequence>MGICCYSKPMNTSPKETINLDTTTVQENGEDLKGKLAVALFSLNTRDSAIISFEEGDTLIIEDDSDPDWFFVRHTKRHNKGFAPKSYLALNVTVGQEDWFFEETNRTDAERLLLQPENPRGTFMIRNSHIPGIYALSIKDILPETNEIFVRHYKIRTLDKGGFFISPTTYFATLKQLVVYYSAEANGLCCKLQNPCPRLRPTLPGPSPDIRDEYEIPYDTLQFVRQLGKGNFGEVFYGFWNGTLEVAIKCVASHGVQSEDFKREVAVMKAISHPKIVRLYAVCTEREPYCIIMEYMSKGNLQQYLKTTHGQLLKLPSLVNMTAQICDGMQYLESNNLIHRDLAARNILVGEGDIVKLADFGLARIMDEAVYITSGGKLPIKWTAPEAYTTGQFNIKSDVWSFGIVLYEIFTHGGTPYPGMKNQTVSELITKQGYRMPKPTDPECSDAVYEIMLLCWKTNPDERPTFEFLFNYFSDYYISSERNYREL</sequence>
<feature type="domain" description="SH2" evidence="14">
    <location>
        <begin position="99"/>
        <end position="196"/>
    </location>
</feature>
<keyword evidence="18" id="KW-1185">Reference proteome</keyword>
<dbReference type="Gene3D" id="3.30.505.10">
    <property type="entry name" value="SH2 domain"/>
    <property type="match status" value="1"/>
</dbReference>
<evidence type="ECO:0000256" key="11">
    <source>
        <dbReference type="PROSITE-ProRule" id="PRU00192"/>
    </source>
</evidence>
<evidence type="ECO:0000256" key="13">
    <source>
        <dbReference type="RuleBase" id="RU362096"/>
    </source>
</evidence>
<evidence type="ECO:0000256" key="9">
    <source>
        <dbReference type="ARBA" id="ARBA00051245"/>
    </source>
</evidence>
<evidence type="ECO:0000259" key="16">
    <source>
        <dbReference type="PROSITE" id="PS50011"/>
    </source>
</evidence>
<dbReference type="SUPFAM" id="SSF50044">
    <property type="entry name" value="SH3-domain"/>
    <property type="match status" value="1"/>
</dbReference>
<dbReference type="OMA" id="KPTDPEC"/>
<reference evidence="17 18" key="1">
    <citation type="submission" date="2013-11" db="EMBL/GenBank/DDBJ databases">
        <title>Genome sequencing of Stegodyphus mimosarum.</title>
        <authorList>
            <person name="Bechsgaard J."/>
        </authorList>
    </citation>
    <scope>NUCLEOTIDE SEQUENCE [LARGE SCALE GENOMIC DNA]</scope>
</reference>
<evidence type="ECO:0000256" key="10">
    <source>
        <dbReference type="PROSITE-ProRule" id="PRU00191"/>
    </source>
</evidence>